<organism evidence="1 2">
    <name type="scientific">Adhaeribacter arboris</name>
    <dbReference type="NCBI Taxonomy" id="2072846"/>
    <lineage>
        <taxon>Bacteria</taxon>
        <taxon>Pseudomonadati</taxon>
        <taxon>Bacteroidota</taxon>
        <taxon>Cytophagia</taxon>
        <taxon>Cytophagales</taxon>
        <taxon>Hymenobacteraceae</taxon>
        <taxon>Adhaeribacter</taxon>
    </lineage>
</organism>
<dbReference type="RefSeq" id="WP_106929529.1">
    <property type="nucleotide sequence ID" value="NZ_PYFT01000001.1"/>
</dbReference>
<reference evidence="1 2" key="1">
    <citation type="submission" date="2018-03" db="EMBL/GenBank/DDBJ databases">
        <title>Adhaeribacter sp. HMF7605 Genome sequencing and assembly.</title>
        <authorList>
            <person name="Kang H."/>
            <person name="Kang J."/>
            <person name="Cha I."/>
            <person name="Kim H."/>
            <person name="Joh K."/>
        </authorList>
    </citation>
    <scope>NUCLEOTIDE SEQUENCE [LARGE SCALE GENOMIC DNA]</scope>
    <source>
        <strain evidence="1 2">HMF7605</strain>
    </source>
</reference>
<protein>
    <submittedName>
        <fullName evidence="1">Uncharacterized protein</fullName>
    </submittedName>
</protein>
<dbReference type="Proteomes" id="UP000240357">
    <property type="component" value="Unassembled WGS sequence"/>
</dbReference>
<sequence>MPEYIITAIKDEETKYYCAFDLMVKPNVLQTTPHLDSAFEFKSLEKAEGWKDWLEKKFPEFSYKIEPK</sequence>
<dbReference type="EMBL" id="PYFT01000001">
    <property type="protein sequence ID" value="PSR54144.1"/>
    <property type="molecule type" value="Genomic_DNA"/>
</dbReference>
<proteinExistence type="predicted"/>
<accession>A0A2T2YF66</accession>
<comment type="caution">
    <text evidence="1">The sequence shown here is derived from an EMBL/GenBank/DDBJ whole genome shotgun (WGS) entry which is preliminary data.</text>
</comment>
<evidence type="ECO:0000313" key="2">
    <source>
        <dbReference type="Proteomes" id="UP000240357"/>
    </source>
</evidence>
<evidence type="ECO:0000313" key="1">
    <source>
        <dbReference type="EMBL" id="PSR54144.1"/>
    </source>
</evidence>
<gene>
    <name evidence="1" type="ORF">AHMF7605_11745</name>
</gene>
<name>A0A2T2YF66_9BACT</name>
<keyword evidence="2" id="KW-1185">Reference proteome</keyword>
<dbReference type="AlphaFoldDB" id="A0A2T2YF66"/>